<proteinExistence type="predicted"/>
<evidence type="ECO:0000313" key="2">
    <source>
        <dbReference type="EMBL" id="CAA9463550.1"/>
    </source>
</evidence>
<name>A0A6J4R7A7_9ACTN</name>
<dbReference type="AlphaFoldDB" id="A0A6J4R7A7"/>
<sequence>GCRPRPSGRGRRHSAPRGRAPCSCLRRARSRAARKYCLL</sequence>
<protein>
    <submittedName>
        <fullName evidence="2">Uncharacterized protein</fullName>
    </submittedName>
</protein>
<accession>A0A6J4R7A7</accession>
<feature type="non-terminal residue" evidence="2">
    <location>
        <position position="1"/>
    </location>
</feature>
<evidence type="ECO:0000256" key="1">
    <source>
        <dbReference type="SAM" id="MobiDB-lite"/>
    </source>
</evidence>
<feature type="non-terminal residue" evidence="2">
    <location>
        <position position="39"/>
    </location>
</feature>
<feature type="compositionally biased region" description="Basic residues" evidence="1">
    <location>
        <begin position="1"/>
        <end position="16"/>
    </location>
</feature>
<reference evidence="2" key="1">
    <citation type="submission" date="2020-02" db="EMBL/GenBank/DDBJ databases">
        <authorList>
            <person name="Meier V. D."/>
        </authorList>
    </citation>
    <scope>NUCLEOTIDE SEQUENCE</scope>
    <source>
        <strain evidence="2">AVDCRST_MAG02</strain>
    </source>
</reference>
<dbReference type="EMBL" id="CADCVH010000087">
    <property type="protein sequence ID" value="CAA9463550.1"/>
    <property type="molecule type" value="Genomic_DNA"/>
</dbReference>
<gene>
    <name evidence="2" type="ORF">AVDCRST_MAG02-2798</name>
</gene>
<feature type="region of interest" description="Disordered" evidence="1">
    <location>
        <begin position="1"/>
        <end position="20"/>
    </location>
</feature>
<organism evidence="2">
    <name type="scientific">uncultured Rubrobacteraceae bacterium</name>
    <dbReference type="NCBI Taxonomy" id="349277"/>
    <lineage>
        <taxon>Bacteria</taxon>
        <taxon>Bacillati</taxon>
        <taxon>Actinomycetota</taxon>
        <taxon>Rubrobacteria</taxon>
        <taxon>Rubrobacterales</taxon>
        <taxon>Rubrobacteraceae</taxon>
        <taxon>environmental samples</taxon>
    </lineage>
</organism>